<evidence type="ECO:0000313" key="11">
    <source>
        <dbReference type="Proteomes" id="UP000252479"/>
    </source>
</evidence>
<dbReference type="Gene3D" id="3.40.50.300">
    <property type="entry name" value="P-loop containing nucleotide triphosphate hydrolases"/>
    <property type="match status" value="1"/>
</dbReference>
<dbReference type="CDD" id="cd06170">
    <property type="entry name" value="LuxR_C_like"/>
    <property type="match status" value="1"/>
</dbReference>
<dbReference type="InterPro" id="IPR011990">
    <property type="entry name" value="TPR-like_helical_dom_sf"/>
</dbReference>
<evidence type="ECO:0000256" key="6">
    <source>
        <dbReference type="ARBA" id="ARBA00023163"/>
    </source>
</evidence>
<dbReference type="Pfam" id="PF25873">
    <property type="entry name" value="WHD_MalT"/>
    <property type="match status" value="1"/>
</dbReference>
<dbReference type="HAMAP" id="MF_01247">
    <property type="entry name" value="HTH_type_MalT"/>
    <property type="match status" value="1"/>
</dbReference>
<dbReference type="SUPFAM" id="SSF48452">
    <property type="entry name" value="TPR-like"/>
    <property type="match status" value="1"/>
</dbReference>
<dbReference type="InterPro" id="IPR041617">
    <property type="entry name" value="TPR_MalT"/>
</dbReference>
<evidence type="ECO:0000256" key="2">
    <source>
        <dbReference type="ARBA" id="ARBA00022840"/>
    </source>
</evidence>
<comment type="subunit">
    <text evidence="8">Monomer in solution. Oligomerizes to an active state in the presence of the positive effectors ATP and maltotriose.</text>
</comment>
<dbReference type="PRINTS" id="PR00038">
    <property type="entry name" value="HTHLUXR"/>
</dbReference>
<dbReference type="RefSeq" id="WP_086960229.1">
    <property type="nucleotide sequence ID" value="NZ_AP018681.1"/>
</dbReference>
<evidence type="ECO:0000256" key="8">
    <source>
        <dbReference type="HAMAP-Rule" id="MF_01247"/>
    </source>
</evidence>
<reference evidence="10 11" key="1">
    <citation type="journal article" date="2017" name="Elife">
        <title>Extensive horizontal gene transfer in cheese-associated bacteria.</title>
        <authorList>
            <person name="Bonham K.S."/>
            <person name="Wolfe B.E."/>
            <person name="Dutton R.J."/>
        </authorList>
    </citation>
    <scope>NUCLEOTIDE SEQUENCE [LARGE SCALE GENOMIC DNA]</scope>
    <source>
        <strain evidence="10 11">JB196</strain>
    </source>
</reference>
<comment type="activity regulation">
    <text evidence="8">Activated by ATP and maltotriose, which are both required for DNA binding.</text>
</comment>
<keyword evidence="5 8" id="KW-0010">Activator</keyword>
<accession>A0A368LJE9</accession>
<comment type="function">
    <text evidence="8">Positively regulates the transcription of the maltose regulon whose gene products are responsible for uptake and catabolism of malto-oligosaccharides. Specifically binds to the promoter region of its target genes, recognizing a short DNA motif called the MalT box.</text>
</comment>
<evidence type="ECO:0000256" key="7">
    <source>
        <dbReference type="ARBA" id="ARBA00023277"/>
    </source>
</evidence>
<sequence length="906" mass="104600">MWIPSKLNRPARLHNAILRSRLLDELLHAPYYKLVLFRSPAGYGKTTMAAQWLNNHPNLGWFNIDENDNDVFRFANYFLQAFNKATDNSCPKTQAIAERRQFANLTSLFSELFAEFGFNDTQTYLVLDDYHLITNEELHEGIRFFLKHMPDNITLVVTSRTHPPLNIANLRVRDLLMEVDNYLLAFDKEETERFFHKRIANNRYEPKVLESIRTQVEGWASALQLVALYAQQHPDSLENSVVSIANFNQDHIWDYLAEEVFDQLTPDLQIFLLQCSVLDMFNADLVMELTGRSDALVMLDSLNRFGLFIQPMEGEDNWFRFHNLFAEFLRHQRYTQIPGQRSTLHRSAANAWLKQHRPQTALSHAQKSKDEALLVKILSDHGWQMFNLGELQVVEEAINALSDEALFTSPRLCLLRAWLAQSQHRYNQVSNLILEAEQKLTQRNIELTDSQVGEFKALSAQVAINQDNPALALETAESALQQLPEASFRSRIVATSVIGEVYHVIGELDKAFETMHKTELMAREDKVYHQALWAILQQSEIQLARGYGQAAFELLNKAEQLIKEQHLHQLPLHEFMLRIKAQILWCWNRLDEAERCSHAGLEVMSPFEKSKSLHCYSMLARIAVSRGELDKAARYLDTTNQLQENNRYHIDWRANADFANLLYWEATSNIEAIQKWLNHREEPRAAVNHFQQLQWRNIARASLFVNDLERAELILSKLQKQTNALKLNADRNRSLVLEAVLAVKKKDETLALQHVSDALSLTNGTGMIGNFLCDTQYVMPLLKTLVKSQKLGELEQHRAQSILQLMSSKERTRSVHFDEAFVEKLLTLPDLPELIRTSPLTQREWQVLGLIYAGFSNDQIASEFDVAPTTIKTHIRNLYQKMGLDNRQHAIRTAEQLIHLMGFISK</sequence>
<name>A0A368LJE9_9VIBR</name>
<evidence type="ECO:0000313" key="10">
    <source>
        <dbReference type="EMBL" id="RCS70473.1"/>
    </source>
</evidence>
<dbReference type="Pfam" id="PF00196">
    <property type="entry name" value="GerE"/>
    <property type="match status" value="1"/>
</dbReference>
<dbReference type="GO" id="GO:0005524">
    <property type="term" value="F:ATP binding"/>
    <property type="evidence" value="ECO:0007669"/>
    <property type="project" value="UniProtKB-UniRule"/>
</dbReference>
<dbReference type="InterPro" id="IPR036388">
    <property type="entry name" value="WH-like_DNA-bd_sf"/>
</dbReference>
<dbReference type="PROSITE" id="PS50043">
    <property type="entry name" value="HTH_LUXR_2"/>
    <property type="match status" value="1"/>
</dbReference>
<dbReference type="InterPro" id="IPR000792">
    <property type="entry name" value="Tscrpt_reg_LuxR_C"/>
</dbReference>
<dbReference type="Gene3D" id="1.25.40.10">
    <property type="entry name" value="Tetratricopeptide repeat domain"/>
    <property type="match status" value="1"/>
</dbReference>
<dbReference type="PANTHER" id="PTHR44688">
    <property type="entry name" value="DNA-BINDING TRANSCRIPTIONAL ACTIVATOR DEVR_DOSR"/>
    <property type="match status" value="1"/>
</dbReference>
<evidence type="ECO:0000256" key="5">
    <source>
        <dbReference type="ARBA" id="ARBA00023159"/>
    </source>
</evidence>
<proteinExistence type="inferred from homology"/>
<comment type="similarity">
    <text evidence="8">Belongs to the MalT family.</text>
</comment>
<dbReference type="GO" id="GO:0003700">
    <property type="term" value="F:DNA-binding transcription factor activity"/>
    <property type="evidence" value="ECO:0007669"/>
    <property type="project" value="UniProtKB-UniRule"/>
</dbReference>
<dbReference type="GO" id="GO:0045913">
    <property type="term" value="P:positive regulation of carbohydrate metabolic process"/>
    <property type="evidence" value="ECO:0007669"/>
    <property type="project" value="UniProtKB-UniRule"/>
</dbReference>
<dbReference type="InterPro" id="IPR016032">
    <property type="entry name" value="Sig_transdc_resp-reg_C-effctor"/>
</dbReference>
<dbReference type="InterPro" id="IPR023768">
    <property type="entry name" value="Tscrpt_reg_HTH_MalT"/>
</dbReference>
<keyword evidence="1 8" id="KW-0547">Nucleotide-binding</keyword>
<dbReference type="SMART" id="SM00421">
    <property type="entry name" value="HTH_LUXR"/>
    <property type="match status" value="1"/>
</dbReference>
<evidence type="ECO:0000256" key="1">
    <source>
        <dbReference type="ARBA" id="ARBA00022741"/>
    </source>
</evidence>
<dbReference type="GeneID" id="303189969"/>
<dbReference type="InterPro" id="IPR027417">
    <property type="entry name" value="P-loop_NTPase"/>
</dbReference>
<keyword evidence="3 8" id="KW-0805">Transcription regulation</keyword>
<keyword evidence="2 8" id="KW-0067">ATP-binding</keyword>
<dbReference type="AlphaFoldDB" id="A0A368LJE9"/>
<dbReference type="PANTHER" id="PTHR44688:SF16">
    <property type="entry name" value="DNA-BINDING TRANSCRIPTIONAL ACTIVATOR DEVR_DOSR"/>
    <property type="match status" value="1"/>
</dbReference>
<keyword evidence="4 8" id="KW-0238">DNA-binding</keyword>
<dbReference type="GO" id="GO:0003677">
    <property type="term" value="F:DNA binding"/>
    <property type="evidence" value="ECO:0007669"/>
    <property type="project" value="UniProtKB-KW"/>
</dbReference>
<feature type="domain" description="HTH luxR-type" evidence="9">
    <location>
        <begin position="833"/>
        <end position="898"/>
    </location>
</feature>
<dbReference type="NCBIfam" id="NF003420">
    <property type="entry name" value="PRK04841.1"/>
    <property type="match status" value="1"/>
</dbReference>
<dbReference type="EMBL" id="QPGL01000002">
    <property type="protein sequence ID" value="RCS70473.1"/>
    <property type="molecule type" value="Genomic_DNA"/>
</dbReference>
<dbReference type="SUPFAM" id="SSF46894">
    <property type="entry name" value="C-terminal effector domain of the bipartite response regulators"/>
    <property type="match status" value="1"/>
</dbReference>
<dbReference type="GO" id="GO:0045893">
    <property type="term" value="P:positive regulation of DNA-templated transcription"/>
    <property type="evidence" value="ECO:0007669"/>
    <property type="project" value="UniProtKB-UniRule"/>
</dbReference>
<dbReference type="Pfam" id="PF17874">
    <property type="entry name" value="TPR_MalT"/>
    <property type="match status" value="1"/>
</dbReference>
<evidence type="ECO:0000256" key="4">
    <source>
        <dbReference type="ARBA" id="ARBA00023125"/>
    </source>
</evidence>
<dbReference type="Gene3D" id="1.10.10.10">
    <property type="entry name" value="Winged helix-like DNA-binding domain superfamily/Winged helix DNA-binding domain"/>
    <property type="match status" value="1"/>
</dbReference>
<evidence type="ECO:0000259" key="9">
    <source>
        <dbReference type="PROSITE" id="PS50043"/>
    </source>
</evidence>
<comment type="caution">
    <text evidence="10">The sequence shown here is derived from an EMBL/GenBank/DDBJ whole genome shotgun (WGS) entry which is preliminary data.</text>
</comment>
<organism evidence="10 11">
    <name type="scientific">Vibrio casei</name>
    <dbReference type="NCBI Taxonomy" id="673372"/>
    <lineage>
        <taxon>Bacteria</taxon>
        <taxon>Pseudomonadati</taxon>
        <taxon>Pseudomonadota</taxon>
        <taxon>Gammaproteobacteria</taxon>
        <taxon>Vibrionales</taxon>
        <taxon>Vibrionaceae</taxon>
        <taxon>Vibrio</taxon>
    </lineage>
</organism>
<dbReference type="OrthoDB" id="1123107at2"/>
<keyword evidence="11" id="KW-1185">Reference proteome</keyword>
<protein>
    <recommendedName>
        <fullName evidence="8">HTH-type transcriptional regulator MalT</fullName>
    </recommendedName>
    <alternativeName>
        <fullName evidence="8">ATP-dependent transcriptional activator MalT</fullName>
    </alternativeName>
</protein>
<dbReference type="InterPro" id="IPR059106">
    <property type="entry name" value="WHD_MalT"/>
</dbReference>
<evidence type="ECO:0000256" key="3">
    <source>
        <dbReference type="ARBA" id="ARBA00023015"/>
    </source>
</evidence>
<dbReference type="Proteomes" id="UP000252479">
    <property type="component" value="Unassembled WGS sequence"/>
</dbReference>
<feature type="binding site" evidence="8">
    <location>
        <begin position="39"/>
        <end position="46"/>
    </location>
    <ligand>
        <name>ATP</name>
        <dbReference type="ChEBI" id="CHEBI:30616"/>
    </ligand>
</feature>
<keyword evidence="6 8" id="KW-0804">Transcription</keyword>
<keyword evidence="7 8" id="KW-0119">Carbohydrate metabolism</keyword>
<gene>
    <name evidence="8" type="primary">malT</name>
    <name evidence="10" type="ORF">CIK83_13670</name>
</gene>
<dbReference type="SUPFAM" id="SSF52540">
    <property type="entry name" value="P-loop containing nucleoside triphosphate hydrolases"/>
    <property type="match status" value="1"/>
</dbReference>
<dbReference type="PROSITE" id="PS00622">
    <property type="entry name" value="HTH_LUXR_1"/>
    <property type="match status" value="1"/>
</dbReference>